<comment type="similarity">
    <text evidence="2">Belongs to the GSP F family.</text>
</comment>
<dbReference type="EMBL" id="MFFB01000016">
    <property type="protein sequence ID" value="OGE94496.1"/>
    <property type="molecule type" value="Genomic_DNA"/>
</dbReference>
<keyword evidence="5 8" id="KW-0812">Transmembrane</keyword>
<dbReference type="PRINTS" id="PR00812">
    <property type="entry name" value="BCTERIALGSPF"/>
</dbReference>
<dbReference type="PANTHER" id="PTHR30012:SF0">
    <property type="entry name" value="TYPE II SECRETION SYSTEM PROTEIN F-RELATED"/>
    <property type="match status" value="1"/>
</dbReference>
<evidence type="ECO:0000256" key="4">
    <source>
        <dbReference type="ARBA" id="ARBA00022519"/>
    </source>
</evidence>
<accession>A0A1F5PX51</accession>
<comment type="subcellular location">
    <subcellularLocation>
        <location evidence="1">Cell inner membrane</location>
        <topology evidence="1">Multi-pass membrane protein</topology>
    </subcellularLocation>
</comment>
<evidence type="ECO:0000256" key="5">
    <source>
        <dbReference type="ARBA" id="ARBA00022692"/>
    </source>
</evidence>
<dbReference type="Pfam" id="PF00482">
    <property type="entry name" value="T2SSF"/>
    <property type="match status" value="2"/>
</dbReference>
<evidence type="ECO:0000259" key="9">
    <source>
        <dbReference type="Pfam" id="PF00482"/>
    </source>
</evidence>
<gene>
    <name evidence="10" type="ORF">A3B10_02480</name>
</gene>
<evidence type="ECO:0000256" key="6">
    <source>
        <dbReference type="ARBA" id="ARBA00022989"/>
    </source>
</evidence>
<feature type="transmembrane region" description="Helical" evidence="8">
    <location>
        <begin position="167"/>
        <end position="189"/>
    </location>
</feature>
<reference evidence="10 11" key="1">
    <citation type="journal article" date="2016" name="Nat. Commun.">
        <title>Thousands of microbial genomes shed light on interconnected biogeochemical processes in an aquifer system.</title>
        <authorList>
            <person name="Anantharaman K."/>
            <person name="Brown C.T."/>
            <person name="Hug L.A."/>
            <person name="Sharon I."/>
            <person name="Castelle C.J."/>
            <person name="Probst A.J."/>
            <person name="Thomas B.C."/>
            <person name="Singh A."/>
            <person name="Wilkins M.J."/>
            <person name="Karaoz U."/>
            <person name="Brodie E.L."/>
            <person name="Williams K.H."/>
            <person name="Hubbard S.S."/>
            <person name="Banfield J.F."/>
        </authorList>
    </citation>
    <scope>NUCLEOTIDE SEQUENCE [LARGE SCALE GENOMIC DNA]</scope>
</reference>
<dbReference type="Gene3D" id="1.20.81.30">
    <property type="entry name" value="Type II secretion system (T2SS), domain F"/>
    <property type="match status" value="2"/>
</dbReference>
<evidence type="ECO:0000256" key="3">
    <source>
        <dbReference type="ARBA" id="ARBA00022475"/>
    </source>
</evidence>
<evidence type="ECO:0000256" key="2">
    <source>
        <dbReference type="ARBA" id="ARBA00005745"/>
    </source>
</evidence>
<keyword evidence="4" id="KW-0997">Cell inner membrane</keyword>
<keyword evidence="7 8" id="KW-0472">Membrane</keyword>
<keyword evidence="6 8" id="KW-1133">Transmembrane helix</keyword>
<dbReference type="STRING" id="1817841.A3B10_02480"/>
<keyword evidence="3" id="KW-1003">Cell membrane</keyword>
<dbReference type="GO" id="GO:0005886">
    <property type="term" value="C:plasma membrane"/>
    <property type="evidence" value="ECO:0007669"/>
    <property type="project" value="UniProtKB-SubCell"/>
</dbReference>
<evidence type="ECO:0000256" key="8">
    <source>
        <dbReference type="SAM" id="Phobius"/>
    </source>
</evidence>
<organism evidence="10 11">
    <name type="scientific">Candidatus Doudnabacteria bacterium RIFCSPLOWO2_01_FULL_44_21</name>
    <dbReference type="NCBI Taxonomy" id="1817841"/>
    <lineage>
        <taxon>Bacteria</taxon>
        <taxon>Candidatus Doudnaibacteriota</taxon>
    </lineage>
</organism>
<dbReference type="GO" id="GO:0015628">
    <property type="term" value="P:protein secretion by the type II secretion system"/>
    <property type="evidence" value="ECO:0007669"/>
    <property type="project" value="TreeGrafter"/>
</dbReference>
<evidence type="ECO:0000313" key="10">
    <source>
        <dbReference type="EMBL" id="OGE94496.1"/>
    </source>
</evidence>
<feature type="domain" description="Type II secretion system protein GspF" evidence="9">
    <location>
        <begin position="270"/>
        <end position="392"/>
    </location>
</feature>
<feature type="transmembrane region" description="Helical" evidence="8">
    <location>
        <begin position="220"/>
        <end position="238"/>
    </location>
</feature>
<comment type="caution">
    <text evidence="10">The sequence shown here is derived from an EMBL/GenBank/DDBJ whole genome shotgun (WGS) entry which is preliminary data.</text>
</comment>
<dbReference type="Proteomes" id="UP000177281">
    <property type="component" value="Unassembled WGS sequence"/>
</dbReference>
<name>A0A1F5PX51_9BACT</name>
<evidence type="ECO:0000256" key="1">
    <source>
        <dbReference type="ARBA" id="ARBA00004429"/>
    </source>
</evidence>
<dbReference type="InterPro" id="IPR003004">
    <property type="entry name" value="GspF/PilC"/>
</dbReference>
<protein>
    <recommendedName>
        <fullName evidence="9">Type II secretion system protein GspF domain-containing protein</fullName>
    </recommendedName>
</protein>
<dbReference type="PANTHER" id="PTHR30012">
    <property type="entry name" value="GENERAL SECRETION PATHWAY PROTEIN"/>
    <property type="match status" value="1"/>
</dbReference>
<evidence type="ECO:0000256" key="7">
    <source>
        <dbReference type="ARBA" id="ARBA00023136"/>
    </source>
</evidence>
<feature type="domain" description="Type II secretion system protein GspF" evidence="9">
    <location>
        <begin position="67"/>
        <end position="190"/>
    </location>
</feature>
<sequence length="400" mass="44050">MEFAYQARDNQGLLRTGIVEATNENSAYDALQEHGLIVIKILPASSVSILDRIKLFDRVSSKDLVLFSRQFATLINAKVPIVQALNILRSQVSSAKLKVVITDISQKVESGDSLSSALTRYPAIFSNLYVNLVRAGELSGTMDESLIYLANQLEKDNDLRTKVISSLTYPAFIVSALIIVGVLMFIYVLPPLVAILRESAVELPITTKILIAATDFMQKFWWLVIIIIVGLFVGYRTYIATPGGRYIVDSFKIKLPIFGKLFVKIYMARFARNLATLVLGGIPIVKALESVADIVGNQVYRQIIIDSAQEVKNGKSIASVLVERPEFPVIVSQMIQIGETTGRLQEILEKLATFYEKEAENVLKNLTTLVEPLIMVVLGLAVAVMVAGILLPIYNLAGAV</sequence>
<dbReference type="FunFam" id="1.20.81.30:FF:000001">
    <property type="entry name" value="Type II secretion system protein F"/>
    <property type="match status" value="2"/>
</dbReference>
<feature type="transmembrane region" description="Helical" evidence="8">
    <location>
        <begin position="373"/>
        <end position="394"/>
    </location>
</feature>
<evidence type="ECO:0000313" key="11">
    <source>
        <dbReference type="Proteomes" id="UP000177281"/>
    </source>
</evidence>
<dbReference type="AlphaFoldDB" id="A0A1F5PX51"/>
<dbReference type="InterPro" id="IPR042094">
    <property type="entry name" value="T2SS_GspF_sf"/>
</dbReference>
<proteinExistence type="inferred from homology"/>
<dbReference type="InterPro" id="IPR018076">
    <property type="entry name" value="T2SS_GspF_dom"/>
</dbReference>